<dbReference type="WBParaSite" id="ECPE_0000665901-mRNA-1">
    <property type="protein sequence ID" value="ECPE_0000665901-mRNA-1"/>
    <property type="gene ID" value="ECPE_0000665901"/>
</dbReference>
<dbReference type="OrthoDB" id="5589010at2759"/>
<feature type="region of interest" description="Disordered" evidence="1">
    <location>
        <begin position="155"/>
        <end position="189"/>
    </location>
</feature>
<feature type="region of interest" description="Disordered" evidence="1">
    <location>
        <begin position="19"/>
        <end position="42"/>
    </location>
</feature>
<feature type="region of interest" description="Disordered" evidence="1">
    <location>
        <begin position="56"/>
        <end position="78"/>
    </location>
</feature>
<evidence type="ECO:0000313" key="2">
    <source>
        <dbReference type="EMBL" id="VDP78926.1"/>
    </source>
</evidence>
<sequence length="189" mass="21217">MRAENSITPGRFRNQVAVESTNTSVKSRLGLRRPVPYSRPETGRLSAKARLGPVIRHQRPHRLQPSIRSPRLATDSEQSYDDLDDQVDMVEIFEGELDESNPTEETHVEMESDGDGMDQRYVRAQLTSTDDTNAAVKTRLIDLINQKQLIVNLNETDEDDGFSPAKGAGKKAISQKSVTENTEHPHIPR</sequence>
<dbReference type="Proteomes" id="UP000272942">
    <property type="component" value="Unassembled WGS sequence"/>
</dbReference>
<evidence type="ECO:0000313" key="4">
    <source>
        <dbReference type="WBParaSite" id="ECPE_0000665901-mRNA-1"/>
    </source>
</evidence>
<dbReference type="AlphaFoldDB" id="A0A183AI61"/>
<evidence type="ECO:0000256" key="1">
    <source>
        <dbReference type="SAM" id="MobiDB-lite"/>
    </source>
</evidence>
<name>A0A183AI61_9TREM</name>
<reference evidence="2 3" key="2">
    <citation type="submission" date="2018-11" db="EMBL/GenBank/DDBJ databases">
        <authorList>
            <consortium name="Pathogen Informatics"/>
        </authorList>
    </citation>
    <scope>NUCLEOTIDE SEQUENCE [LARGE SCALE GENOMIC DNA]</scope>
    <source>
        <strain evidence="2 3">Egypt</strain>
    </source>
</reference>
<gene>
    <name evidence="2" type="ORF">ECPE_LOCUS6646</name>
</gene>
<protein>
    <submittedName>
        <fullName evidence="4">Gag-pol polyprotein</fullName>
    </submittedName>
</protein>
<organism evidence="4">
    <name type="scientific">Echinostoma caproni</name>
    <dbReference type="NCBI Taxonomy" id="27848"/>
    <lineage>
        <taxon>Eukaryota</taxon>
        <taxon>Metazoa</taxon>
        <taxon>Spiralia</taxon>
        <taxon>Lophotrochozoa</taxon>
        <taxon>Platyhelminthes</taxon>
        <taxon>Trematoda</taxon>
        <taxon>Digenea</taxon>
        <taxon>Plagiorchiida</taxon>
        <taxon>Echinostomata</taxon>
        <taxon>Echinostomatoidea</taxon>
        <taxon>Echinostomatidae</taxon>
        <taxon>Echinostoma</taxon>
    </lineage>
</organism>
<keyword evidence="3" id="KW-1185">Reference proteome</keyword>
<reference evidence="4" key="1">
    <citation type="submission" date="2016-06" db="UniProtKB">
        <authorList>
            <consortium name="WormBaseParasite"/>
        </authorList>
    </citation>
    <scope>IDENTIFICATION</scope>
</reference>
<proteinExistence type="predicted"/>
<evidence type="ECO:0000313" key="3">
    <source>
        <dbReference type="Proteomes" id="UP000272942"/>
    </source>
</evidence>
<accession>A0A183AI61</accession>
<dbReference type="EMBL" id="UZAN01043663">
    <property type="protein sequence ID" value="VDP78926.1"/>
    <property type="molecule type" value="Genomic_DNA"/>
</dbReference>